<name>A0ACC0XWD3_9ROSI</name>
<sequence length="25" mass="3044">MERGSTWLDFGTPCSRYLLHIHYFL</sequence>
<reference evidence="2" key="1">
    <citation type="journal article" date="2023" name="G3 (Bethesda)">
        <title>Genome assembly and association tests identify interacting loci associated with vigor, precocity, and sex in interspecific pistachio rootstocks.</title>
        <authorList>
            <person name="Palmer W."/>
            <person name="Jacygrad E."/>
            <person name="Sagayaradj S."/>
            <person name="Cavanaugh K."/>
            <person name="Han R."/>
            <person name="Bertier L."/>
            <person name="Beede B."/>
            <person name="Kafkas S."/>
            <person name="Golino D."/>
            <person name="Preece J."/>
            <person name="Michelmore R."/>
        </authorList>
    </citation>
    <scope>NUCLEOTIDE SEQUENCE [LARGE SCALE GENOMIC DNA]</scope>
</reference>
<gene>
    <name evidence="1" type="ORF">Pint_07270</name>
</gene>
<protein>
    <submittedName>
        <fullName evidence="1">Uncharacterized protein</fullName>
    </submittedName>
</protein>
<keyword evidence="2" id="KW-1185">Reference proteome</keyword>
<organism evidence="1 2">
    <name type="scientific">Pistacia integerrima</name>
    <dbReference type="NCBI Taxonomy" id="434235"/>
    <lineage>
        <taxon>Eukaryota</taxon>
        <taxon>Viridiplantae</taxon>
        <taxon>Streptophyta</taxon>
        <taxon>Embryophyta</taxon>
        <taxon>Tracheophyta</taxon>
        <taxon>Spermatophyta</taxon>
        <taxon>Magnoliopsida</taxon>
        <taxon>eudicotyledons</taxon>
        <taxon>Gunneridae</taxon>
        <taxon>Pentapetalae</taxon>
        <taxon>rosids</taxon>
        <taxon>malvids</taxon>
        <taxon>Sapindales</taxon>
        <taxon>Anacardiaceae</taxon>
        <taxon>Pistacia</taxon>
    </lineage>
</organism>
<dbReference type="EMBL" id="CM047745">
    <property type="protein sequence ID" value="KAJ0025760.1"/>
    <property type="molecule type" value="Genomic_DNA"/>
</dbReference>
<accession>A0ACC0XWD3</accession>
<dbReference type="Proteomes" id="UP001163603">
    <property type="component" value="Chromosome 10"/>
</dbReference>
<proteinExistence type="predicted"/>
<evidence type="ECO:0000313" key="2">
    <source>
        <dbReference type="Proteomes" id="UP001163603"/>
    </source>
</evidence>
<comment type="caution">
    <text evidence="1">The sequence shown here is derived from an EMBL/GenBank/DDBJ whole genome shotgun (WGS) entry which is preliminary data.</text>
</comment>
<evidence type="ECO:0000313" key="1">
    <source>
        <dbReference type="EMBL" id="KAJ0025760.1"/>
    </source>
</evidence>